<organism evidence="10">
    <name type="scientific">Docosaccus maculatus</name>
    <dbReference type="NCBI Taxonomy" id="1503681"/>
    <lineage>
        <taxon>Eukaryota</taxon>
        <taxon>Metazoa</taxon>
        <taxon>Porifera</taxon>
        <taxon>Hexactinellida</taxon>
        <taxon>Hexasterophora</taxon>
        <taxon>Lyssacinosida</taxon>
        <taxon>Euplectellidae</taxon>
        <taxon>Docosaccus</taxon>
    </lineage>
</organism>
<sequence>MITKIIRTLLTLLPIILRVAFLTLIERKILGRRQIRKGPNIVGPYGILQPIADAIKLIIKENNKPNKINLILFTLSPIIAIRIALTTWSIIPIKNNSPQRDTKIGMIIILALSSLRIYTILLTGWSRNSKYRLLGSIRATAQMIRYEIAIGLIILTTIYLSRRLNLRIITEAQQYTWYFLPLLPAFIMLIIRRLAETNRTPFDLTERESELVSGFNVEYSAILFTLLFLAEYINILLMRTIIRIIFLGRRMIININNPIILARKIMLITYLFILIRATYPRTRYNQLMDIIWKRFLPLRLSLTTLIPRIILIINSLSNQYSEKHNKLKIYKRRQ</sequence>
<evidence type="ECO:0000256" key="1">
    <source>
        <dbReference type="ARBA" id="ARBA00004141"/>
    </source>
</evidence>
<proteinExistence type="inferred from homology"/>
<dbReference type="InterPro" id="IPR001694">
    <property type="entry name" value="NADH_UbQ_OxRdtase_su1/FPO"/>
</dbReference>
<feature type="transmembrane region" description="Helical" evidence="9">
    <location>
        <begin position="216"/>
        <end position="235"/>
    </location>
</feature>
<feature type="transmembrane region" description="Helical" evidence="9">
    <location>
        <begin position="143"/>
        <end position="160"/>
    </location>
</feature>
<accession>A0A0K0KMS1</accession>
<evidence type="ECO:0000256" key="2">
    <source>
        <dbReference type="ARBA" id="ARBA00010535"/>
    </source>
</evidence>
<evidence type="ECO:0000256" key="5">
    <source>
        <dbReference type="ARBA" id="ARBA00022989"/>
    </source>
</evidence>
<keyword evidence="4 7" id="KW-0812">Transmembrane</keyword>
<evidence type="ECO:0000313" key="10">
    <source>
        <dbReference type="EMBL" id="AIL24469.1"/>
    </source>
</evidence>
<dbReference type="EC" id="7.1.1.2" evidence="8"/>
<dbReference type="GO" id="GO:0003954">
    <property type="term" value="F:NADH dehydrogenase activity"/>
    <property type="evidence" value="ECO:0007669"/>
    <property type="project" value="TreeGrafter"/>
</dbReference>
<dbReference type="HAMAP" id="MF_01350">
    <property type="entry name" value="NDH1_NuoH"/>
    <property type="match status" value="1"/>
</dbReference>
<dbReference type="InterPro" id="IPR018086">
    <property type="entry name" value="NADH_UbQ_OxRdtase_su1_CS"/>
</dbReference>
<feature type="transmembrane region" description="Helical" evidence="9">
    <location>
        <begin position="70"/>
        <end position="91"/>
    </location>
</feature>
<dbReference type="AlphaFoldDB" id="A0A0K0KMS1"/>
<feature type="transmembrane region" description="Helical" evidence="9">
    <location>
        <begin position="296"/>
        <end position="316"/>
    </location>
</feature>
<geneLocation type="mitochondrion" evidence="10"/>
<keyword evidence="8 10" id="KW-0496">Mitochondrion</keyword>
<protein>
    <recommendedName>
        <fullName evidence="3 8">NADH-ubiquinone oxidoreductase chain 1</fullName>
        <ecNumber evidence="8">7.1.1.2</ecNumber>
    </recommendedName>
</protein>
<keyword evidence="5 9" id="KW-1133">Transmembrane helix</keyword>
<dbReference type="GO" id="GO:0009060">
    <property type="term" value="P:aerobic respiration"/>
    <property type="evidence" value="ECO:0007669"/>
    <property type="project" value="TreeGrafter"/>
</dbReference>
<comment type="subcellular location">
    <subcellularLocation>
        <location evidence="1">Membrane</location>
        <topology evidence="1">Multi-pass membrane protein</topology>
    </subcellularLocation>
    <subcellularLocation>
        <location evidence="7">Mitochondrion inner membrane</location>
        <topology evidence="7">Multi-pass membrane protein</topology>
    </subcellularLocation>
</comment>
<dbReference type="GO" id="GO:0008137">
    <property type="term" value="F:NADH dehydrogenase (ubiquinone) activity"/>
    <property type="evidence" value="ECO:0007669"/>
    <property type="project" value="UniProtKB-EC"/>
</dbReference>
<feature type="transmembrane region" description="Helical" evidence="9">
    <location>
        <begin position="175"/>
        <end position="195"/>
    </location>
</feature>
<reference evidence="10" key="1">
    <citation type="submission" date="2014-03" db="EMBL/GenBank/DDBJ databases">
        <title>Mitochondrial genome evolution in two species of glass sponges.</title>
        <authorList>
            <person name="Kahn A.S."/>
            <person name="Geller J.B."/>
        </authorList>
    </citation>
    <scope>NUCLEOTIDE SEQUENCE</scope>
</reference>
<evidence type="ECO:0000256" key="3">
    <source>
        <dbReference type="ARBA" id="ARBA00021009"/>
    </source>
</evidence>
<keyword evidence="8" id="KW-0830">Ubiquinone</keyword>
<dbReference type="Pfam" id="PF00146">
    <property type="entry name" value="NADHdh"/>
    <property type="match status" value="1"/>
</dbReference>
<evidence type="ECO:0000256" key="4">
    <source>
        <dbReference type="ARBA" id="ARBA00022692"/>
    </source>
</evidence>
<dbReference type="PANTHER" id="PTHR11432:SF3">
    <property type="entry name" value="NADH-UBIQUINONE OXIDOREDUCTASE CHAIN 1"/>
    <property type="match status" value="1"/>
</dbReference>
<evidence type="ECO:0000256" key="7">
    <source>
        <dbReference type="RuleBase" id="RU000471"/>
    </source>
</evidence>
<evidence type="ECO:0000256" key="6">
    <source>
        <dbReference type="ARBA" id="ARBA00023136"/>
    </source>
</evidence>
<comment type="similarity">
    <text evidence="2 7">Belongs to the complex I subunit 1 family.</text>
</comment>
<dbReference type="GO" id="GO:0005743">
    <property type="term" value="C:mitochondrial inner membrane"/>
    <property type="evidence" value="ECO:0007669"/>
    <property type="project" value="UniProtKB-SubCell"/>
</dbReference>
<keyword evidence="7" id="KW-0520">NAD</keyword>
<evidence type="ECO:0000256" key="8">
    <source>
        <dbReference type="RuleBase" id="RU000473"/>
    </source>
</evidence>
<dbReference type="EMBL" id="KJ634156">
    <property type="protein sequence ID" value="AIL24469.1"/>
    <property type="molecule type" value="Genomic_DNA"/>
</dbReference>
<name>A0A0K0KMS1_9METZ</name>
<dbReference type="PROSITE" id="PS00667">
    <property type="entry name" value="COMPLEX1_ND1_1"/>
    <property type="match status" value="1"/>
</dbReference>
<evidence type="ECO:0000256" key="9">
    <source>
        <dbReference type="SAM" id="Phobius"/>
    </source>
</evidence>
<dbReference type="PANTHER" id="PTHR11432">
    <property type="entry name" value="NADH DEHYDROGENASE SUBUNIT 1"/>
    <property type="match status" value="1"/>
</dbReference>
<feature type="transmembrane region" description="Helical" evidence="9">
    <location>
        <begin position="103"/>
        <end position="122"/>
    </location>
</feature>
<feature type="transmembrane region" description="Helical" evidence="9">
    <location>
        <begin position="6"/>
        <end position="25"/>
    </location>
</feature>
<feature type="transmembrane region" description="Helical" evidence="9">
    <location>
        <begin position="255"/>
        <end position="275"/>
    </location>
</feature>
<comment type="catalytic activity">
    <reaction evidence="8">
        <text>a ubiquinone + NADH + 5 H(+)(in) = a ubiquinol + NAD(+) + 4 H(+)(out)</text>
        <dbReference type="Rhea" id="RHEA:29091"/>
        <dbReference type="Rhea" id="RHEA-COMP:9565"/>
        <dbReference type="Rhea" id="RHEA-COMP:9566"/>
        <dbReference type="ChEBI" id="CHEBI:15378"/>
        <dbReference type="ChEBI" id="CHEBI:16389"/>
        <dbReference type="ChEBI" id="CHEBI:17976"/>
        <dbReference type="ChEBI" id="CHEBI:57540"/>
        <dbReference type="ChEBI" id="CHEBI:57945"/>
        <dbReference type="EC" id="7.1.1.2"/>
    </reaction>
</comment>
<keyword evidence="6 9" id="KW-0472">Membrane</keyword>